<evidence type="ECO:0000256" key="4">
    <source>
        <dbReference type="ARBA" id="ARBA00023136"/>
    </source>
</evidence>
<name>A0A835BQ25_9POAL</name>
<dbReference type="EMBL" id="JACEFO010001770">
    <property type="protein sequence ID" value="KAF8704919.1"/>
    <property type="molecule type" value="Genomic_DNA"/>
</dbReference>
<evidence type="ECO:0000256" key="3">
    <source>
        <dbReference type="ARBA" id="ARBA00022989"/>
    </source>
</evidence>
<sequence>MGAAANNHEEESSPLLPAAVGAAVPADEKPPRDPAPEPAKHYADGVPVVMGEPVAAHAIPRESWNSGIFSCLGRNDEFCSSDLEVCTCPLYLRGSSLFELCLIFVRCAWLRVWCLTEGLLGSVAPCVLYGSNVERLAAGQSTFANSCLPYTGLYMLGNSLFGWNCLAPWFSHPTRTAIRRRYNLEASFSGCPVFLRSRFGFRLCSSSVSSNMLTWFFEYLSVQGSFEAFTRQCGCCGGLVEDEERREHLEVACDLATHYLCHPCALCQEGRELRRRAPHPGFNNGRSIFVMMPPMEQTMGRGI</sequence>
<dbReference type="AlphaFoldDB" id="A0A835BQ25"/>
<feature type="region of interest" description="Disordered" evidence="5">
    <location>
        <begin position="1"/>
        <end position="42"/>
    </location>
</feature>
<evidence type="ECO:0008006" key="8">
    <source>
        <dbReference type="Google" id="ProtNLM"/>
    </source>
</evidence>
<dbReference type="GO" id="GO:0016020">
    <property type="term" value="C:membrane"/>
    <property type="evidence" value="ECO:0007669"/>
    <property type="project" value="UniProtKB-SubCell"/>
</dbReference>
<organism evidence="6 7">
    <name type="scientific">Digitaria exilis</name>
    <dbReference type="NCBI Taxonomy" id="1010633"/>
    <lineage>
        <taxon>Eukaryota</taxon>
        <taxon>Viridiplantae</taxon>
        <taxon>Streptophyta</taxon>
        <taxon>Embryophyta</taxon>
        <taxon>Tracheophyta</taxon>
        <taxon>Spermatophyta</taxon>
        <taxon>Magnoliopsida</taxon>
        <taxon>Liliopsida</taxon>
        <taxon>Poales</taxon>
        <taxon>Poaceae</taxon>
        <taxon>PACMAD clade</taxon>
        <taxon>Panicoideae</taxon>
        <taxon>Panicodae</taxon>
        <taxon>Paniceae</taxon>
        <taxon>Anthephorinae</taxon>
        <taxon>Digitaria</taxon>
    </lineage>
</organism>
<protein>
    <recommendedName>
        <fullName evidence="8">Cell number regulator 8</fullName>
    </recommendedName>
</protein>
<dbReference type="InterPro" id="IPR006461">
    <property type="entry name" value="PLAC_motif_containing"/>
</dbReference>
<accession>A0A835BQ25</accession>
<keyword evidence="3" id="KW-1133">Transmembrane helix</keyword>
<feature type="compositionally biased region" description="Basic and acidic residues" evidence="5">
    <location>
        <begin position="26"/>
        <end position="42"/>
    </location>
</feature>
<evidence type="ECO:0000256" key="2">
    <source>
        <dbReference type="ARBA" id="ARBA00022692"/>
    </source>
</evidence>
<keyword evidence="4" id="KW-0472">Membrane</keyword>
<keyword evidence="7" id="KW-1185">Reference proteome</keyword>
<keyword evidence="2" id="KW-0812">Transmembrane</keyword>
<evidence type="ECO:0000313" key="6">
    <source>
        <dbReference type="EMBL" id="KAF8704919.1"/>
    </source>
</evidence>
<evidence type="ECO:0000313" key="7">
    <source>
        <dbReference type="Proteomes" id="UP000636709"/>
    </source>
</evidence>
<reference evidence="6" key="1">
    <citation type="submission" date="2020-07" db="EMBL/GenBank/DDBJ databases">
        <title>Genome sequence and genetic diversity analysis of an under-domesticated orphan crop, white fonio (Digitaria exilis).</title>
        <authorList>
            <person name="Bennetzen J.L."/>
            <person name="Chen S."/>
            <person name="Ma X."/>
            <person name="Wang X."/>
            <person name="Yssel A.E.J."/>
            <person name="Chaluvadi S.R."/>
            <person name="Johnson M."/>
            <person name="Gangashetty P."/>
            <person name="Hamidou F."/>
            <person name="Sanogo M.D."/>
            <person name="Zwaenepoel A."/>
            <person name="Wallace J."/>
            <person name="Van De Peer Y."/>
            <person name="Van Deynze A."/>
        </authorList>
    </citation>
    <scope>NUCLEOTIDE SEQUENCE</scope>
    <source>
        <tissue evidence="6">Leaves</tissue>
    </source>
</reference>
<dbReference type="OrthoDB" id="1045822at2759"/>
<dbReference type="Proteomes" id="UP000636709">
    <property type="component" value="Unassembled WGS sequence"/>
</dbReference>
<gene>
    <name evidence="6" type="ORF">HU200_031162</name>
</gene>
<evidence type="ECO:0000256" key="1">
    <source>
        <dbReference type="ARBA" id="ARBA00004370"/>
    </source>
</evidence>
<dbReference type="Pfam" id="PF04749">
    <property type="entry name" value="PLAC8"/>
    <property type="match status" value="1"/>
</dbReference>
<comment type="subcellular location">
    <subcellularLocation>
        <location evidence="1">Membrane</location>
    </subcellularLocation>
</comment>
<feature type="compositionally biased region" description="Low complexity" evidence="5">
    <location>
        <begin position="14"/>
        <end position="25"/>
    </location>
</feature>
<dbReference type="PANTHER" id="PTHR15907">
    <property type="entry name" value="DUF614 FAMILY PROTEIN-RELATED"/>
    <property type="match status" value="1"/>
</dbReference>
<proteinExistence type="predicted"/>
<comment type="caution">
    <text evidence="6">The sequence shown here is derived from an EMBL/GenBank/DDBJ whole genome shotgun (WGS) entry which is preliminary data.</text>
</comment>
<evidence type="ECO:0000256" key="5">
    <source>
        <dbReference type="SAM" id="MobiDB-lite"/>
    </source>
</evidence>